<evidence type="ECO:0000259" key="3">
    <source>
        <dbReference type="PROSITE" id="PS51910"/>
    </source>
</evidence>
<feature type="chain" id="PRO_5039441209" description="GH18 domain-containing protein" evidence="2">
    <location>
        <begin position="24"/>
        <end position="413"/>
    </location>
</feature>
<dbReference type="Pfam" id="PF07833">
    <property type="entry name" value="Cu_amine_oxidN1"/>
    <property type="match status" value="1"/>
</dbReference>
<feature type="domain" description="GH18" evidence="3">
    <location>
        <begin position="122"/>
        <end position="413"/>
    </location>
</feature>
<gene>
    <name evidence="4" type="ORF">BFG57_02220</name>
</gene>
<dbReference type="Pfam" id="PF00704">
    <property type="entry name" value="Glyco_hydro_18"/>
    <property type="match status" value="1"/>
</dbReference>
<sequence length="413" mass="47223">MKRLIAFISILVFVLIPSIQTQAEANDQIKIYVNNEQIDFPTSPEISSENRTFVPFRVIAEAMDITVTWINSERKIVATSNGMQVELTIGEKQGYIDGQAYELDSAAYINNGHTLIPLRFFSEAFGANVQWNNETSTISIQSEEVNLYTMSFYGLGAFNYRNLVPKFDGMAYMWSSISNEGTLNIGIEDNDEDNYNEFFWPEDHPDATADEIIRSGVEIGNDGYLMVAALQMNRIKAFLDDQNKQDDAIEEMIDLVKEHQLTGVLLDFEEFDSSANVYKEKYTDFVKRLSTELNKINKELAIAVYPLNNYFNNYDYETLSTLADTIILMSYDYIPVGTTQPEPLNMVEEGLEQTLNFIPKDKLLLGINLVHETDETMIEKVNLAKRYKVKGVAFWLLNQVSSEEMEQIEQLTR</sequence>
<dbReference type="GO" id="GO:0005975">
    <property type="term" value="P:carbohydrate metabolic process"/>
    <property type="evidence" value="ECO:0007669"/>
    <property type="project" value="InterPro"/>
</dbReference>
<keyword evidence="1" id="KW-0378">Hydrolase</keyword>
<keyword evidence="1" id="KW-0326">Glycosidase</keyword>
<dbReference type="OrthoDB" id="9769314at2"/>
<name>A0A1E5LFI6_9BACI</name>
<keyword evidence="2" id="KW-0732">Signal</keyword>
<evidence type="ECO:0000256" key="1">
    <source>
        <dbReference type="ARBA" id="ARBA00023295"/>
    </source>
</evidence>
<dbReference type="Gene3D" id="3.20.20.80">
    <property type="entry name" value="Glycosidases"/>
    <property type="match status" value="1"/>
</dbReference>
<dbReference type="InterPro" id="IPR036582">
    <property type="entry name" value="Mao_N_sf"/>
</dbReference>
<keyword evidence="5" id="KW-1185">Reference proteome</keyword>
<dbReference type="RefSeq" id="WP_069717274.1">
    <property type="nucleotide sequence ID" value="NZ_MJEH01000022.1"/>
</dbReference>
<dbReference type="SUPFAM" id="SSF51445">
    <property type="entry name" value="(Trans)glycosidases"/>
    <property type="match status" value="1"/>
</dbReference>
<accession>A0A1E5LFI6</accession>
<dbReference type="STRING" id="1305675.BFG57_02220"/>
<reference evidence="4 5" key="1">
    <citation type="submission" date="2016-08" db="EMBL/GenBank/DDBJ databases">
        <title>Genome of Bacillus solimangrovi GH2-4.</title>
        <authorList>
            <person name="Lim S."/>
            <person name="Kim B.-C."/>
        </authorList>
    </citation>
    <scope>NUCLEOTIDE SEQUENCE [LARGE SCALE GENOMIC DNA]</scope>
    <source>
        <strain evidence="4 5">GH2-4</strain>
    </source>
</reference>
<dbReference type="InterPro" id="IPR001223">
    <property type="entry name" value="Glyco_hydro18_cat"/>
</dbReference>
<evidence type="ECO:0000313" key="4">
    <source>
        <dbReference type="EMBL" id="OEH92832.1"/>
    </source>
</evidence>
<evidence type="ECO:0000313" key="5">
    <source>
        <dbReference type="Proteomes" id="UP000095209"/>
    </source>
</evidence>
<dbReference type="EMBL" id="MJEH01000022">
    <property type="protein sequence ID" value="OEH92832.1"/>
    <property type="molecule type" value="Genomic_DNA"/>
</dbReference>
<dbReference type="PROSITE" id="PS51910">
    <property type="entry name" value="GH18_2"/>
    <property type="match status" value="1"/>
</dbReference>
<comment type="caution">
    <text evidence="4">The sequence shown here is derived from an EMBL/GenBank/DDBJ whole genome shotgun (WGS) entry which is preliminary data.</text>
</comment>
<organism evidence="4 5">
    <name type="scientific">Bacillus solimangrovi</name>
    <dbReference type="NCBI Taxonomy" id="1305675"/>
    <lineage>
        <taxon>Bacteria</taxon>
        <taxon>Bacillati</taxon>
        <taxon>Bacillota</taxon>
        <taxon>Bacilli</taxon>
        <taxon>Bacillales</taxon>
        <taxon>Bacillaceae</taxon>
        <taxon>Bacillus</taxon>
    </lineage>
</organism>
<dbReference type="Proteomes" id="UP000095209">
    <property type="component" value="Unassembled WGS sequence"/>
</dbReference>
<dbReference type="Gene3D" id="3.30.457.10">
    <property type="entry name" value="Copper amine oxidase-like, N-terminal domain"/>
    <property type="match status" value="1"/>
</dbReference>
<evidence type="ECO:0000256" key="2">
    <source>
        <dbReference type="SAM" id="SignalP"/>
    </source>
</evidence>
<feature type="signal peptide" evidence="2">
    <location>
        <begin position="1"/>
        <end position="23"/>
    </location>
</feature>
<dbReference type="InterPro" id="IPR012854">
    <property type="entry name" value="Cu_amine_oxidase-like_N"/>
</dbReference>
<dbReference type="PANTHER" id="PTHR46066:SF2">
    <property type="entry name" value="CHITINASE DOMAIN-CONTAINING PROTEIN 1"/>
    <property type="match status" value="1"/>
</dbReference>
<dbReference type="AlphaFoldDB" id="A0A1E5LFI6"/>
<protein>
    <recommendedName>
        <fullName evidence="3">GH18 domain-containing protein</fullName>
    </recommendedName>
</protein>
<dbReference type="PANTHER" id="PTHR46066">
    <property type="entry name" value="CHITINASE DOMAIN-CONTAINING PROTEIN 1 FAMILY MEMBER"/>
    <property type="match status" value="1"/>
</dbReference>
<dbReference type="InterPro" id="IPR017853">
    <property type="entry name" value="GH"/>
</dbReference>
<dbReference type="SUPFAM" id="SSF55383">
    <property type="entry name" value="Copper amine oxidase, domain N"/>
    <property type="match status" value="1"/>
</dbReference>
<proteinExistence type="predicted"/>